<accession>A0A834DW21</accession>
<reference evidence="2 3" key="1">
    <citation type="journal article" date="2020" name="Nature">
        <title>Six reference-quality genomes reveal evolution of bat adaptations.</title>
        <authorList>
            <person name="Jebb D."/>
            <person name="Huang Z."/>
            <person name="Pippel M."/>
            <person name="Hughes G.M."/>
            <person name="Lavrichenko K."/>
            <person name="Devanna P."/>
            <person name="Winkler S."/>
            <person name="Jermiin L.S."/>
            <person name="Skirmuntt E.C."/>
            <person name="Katzourakis A."/>
            <person name="Burkitt-Gray L."/>
            <person name="Ray D.A."/>
            <person name="Sullivan K.A.M."/>
            <person name="Roscito J.G."/>
            <person name="Kirilenko B.M."/>
            <person name="Davalos L.M."/>
            <person name="Corthals A.P."/>
            <person name="Power M.L."/>
            <person name="Jones G."/>
            <person name="Ransome R.D."/>
            <person name="Dechmann D.K.N."/>
            <person name="Locatelli A.G."/>
            <person name="Puechmaille S.J."/>
            <person name="Fedrigo O."/>
            <person name="Jarvis E.D."/>
            <person name="Hiller M."/>
            <person name="Vernes S.C."/>
            <person name="Myers E.W."/>
            <person name="Teeling E.C."/>
        </authorList>
    </citation>
    <scope>NUCLEOTIDE SEQUENCE [LARGE SCALE GENOMIC DNA]</scope>
    <source>
        <strain evidence="2">Bat1K_MPI-CBG_1</strain>
    </source>
</reference>
<organism evidence="2 3">
    <name type="scientific">Phyllostomus discolor</name>
    <name type="common">pale spear-nosed bat</name>
    <dbReference type="NCBI Taxonomy" id="89673"/>
    <lineage>
        <taxon>Eukaryota</taxon>
        <taxon>Metazoa</taxon>
        <taxon>Chordata</taxon>
        <taxon>Craniata</taxon>
        <taxon>Vertebrata</taxon>
        <taxon>Euteleostomi</taxon>
        <taxon>Mammalia</taxon>
        <taxon>Eutheria</taxon>
        <taxon>Laurasiatheria</taxon>
        <taxon>Chiroptera</taxon>
        <taxon>Yangochiroptera</taxon>
        <taxon>Phyllostomidae</taxon>
        <taxon>Phyllostominae</taxon>
        <taxon>Phyllostomus</taxon>
    </lineage>
</organism>
<feature type="compositionally biased region" description="Basic residues" evidence="1">
    <location>
        <begin position="33"/>
        <end position="46"/>
    </location>
</feature>
<comment type="caution">
    <text evidence="2">The sequence shown here is derived from an EMBL/GenBank/DDBJ whole genome shotgun (WGS) entry which is preliminary data.</text>
</comment>
<dbReference type="Proteomes" id="UP000664940">
    <property type="component" value="Unassembled WGS sequence"/>
</dbReference>
<protein>
    <submittedName>
        <fullName evidence="2">Uncharacterized protein</fullName>
    </submittedName>
</protein>
<feature type="compositionally biased region" description="Low complexity" evidence="1">
    <location>
        <begin position="63"/>
        <end position="76"/>
    </location>
</feature>
<proteinExistence type="predicted"/>
<name>A0A834DW21_9CHIR</name>
<evidence type="ECO:0000313" key="2">
    <source>
        <dbReference type="EMBL" id="KAF6094851.1"/>
    </source>
</evidence>
<evidence type="ECO:0000256" key="1">
    <source>
        <dbReference type="SAM" id="MobiDB-lite"/>
    </source>
</evidence>
<dbReference type="EMBL" id="JABVXQ010000008">
    <property type="protein sequence ID" value="KAF6094851.1"/>
    <property type="molecule type" value="Genomic_DNA"/>
</dbReference>
<feature type="region of interest" description="Disordered" evidence="1">
    <location>
        <begin position="1"/>
        <end position="88"/>
    </location>
</feature>
<sequence length="143" mass="15792">MREGGRIVGCLCQPEPSTSTSNFADHHSNDSGRRRRRRRRHRRHRLPILTSPGLTSPQKRRASNSSLSSPSTNTTSAHAQWPPPTPRLTFGVFPTEVPECFSSQCGHRRLGRRAGGGGERGGRWVSAHHPSVVVSWLRAAAVE</sequence>
<gene>
    <name evidence="2" type="ORF">HJG60_011931</name>
</gene>
<dbReference type="AlphaFoldDB" id="A0A834DW21"/>
<evidence type="ECO:0000313" key="3">
    <source>
        <dbReference type="Proteomes" id="UP000664940"/>
    </source>
</evidence>